<dbReference type="Proteomes" id="UP000308836">
    <property type="component" value="Unassembled WGS sequence"/>
</dbReference>
<name>A0AC61RBZ6_9FIRM</name>
<protein>
    <submittedName>
        <fullName evidence="1">Protein-ADP-ribose hydrolase</fullName>
    </submittedName>
</protein>
<gene>
    <name evidence="1" type="ORF">E5336_00750</name>
</gene>
<evidence type="ECO:0000313" key="2">
    <source>
        <dbReference type="Proteomes" id="UP000308836"/>
    </source>
</evidence>
<comment type="caution">
    <text evidence="1">The sequence shown here is derived from an EMBL/GenBank/DDBJ whole genome shotgun (WGS) entry which is preliminary data.</text>
</comment>
<sequence>MNQEQRLDRLIAMRLAECDESIAIPASLPEKKRLFRALMNVRPPYPVTDEFLALQDAYLQYEKEEGGVVSIADLTPVEPGLYVWRGDITRLAVDAIVNAANSALLGCFVPCHGCIDNAIHSKAGVQLRLTCQAIMEKQGRPEPAGQAKLTPGFNLPARYVLHTVGPIVRGALSPLDREQLASCYRQCLALAERQGLGSVAFCSISTGEFHFPPDEAADIAIQTVKAYQRETGTKLEVIFDAFTAEDEARYRQKLGATQSVAR</sequence>
<evidence type="ECO:0000313" key="1">
    <source>
        <dbReference type="EMBL" id="TGY67333.1"/>
    </source>
</evidence>
<keyword evidence="2" id="KW-1185">Reference proteome</keyword>
<proteinExistence type="predicted"/>
<keyword evidence="1" id="KW-0378">Hydrolase</keyword>
<dbReference type="EMBL" id="SRYG01000001">
    <property type="protein sequence ID" value="TGY67333.1"/>
    <property type="molecule type" value="Genomic_DNA"/>
</dbReference>
<accession>A0AC61RBZ6</accession>
<organism evidence="1 2">
    <name type="scientific">Dubosiella muris</name>
    <dbReference type="NCBI Taxonomy" id="3038133"/>
    <lineage>
        <taxon>Bacteria</taxon>
        <taxon>Bacillati</taxon>
        <taxon>Bacillota</taxon>
        <taxon>Erysipelotrichia</taxon>
        <taxon>Erysipelotrichales</taxon>
        <taxon>Erysipelotrichaceae</taxon>
        <taxon>Dubosiella</taxon>
    </lineage>
</organism>
<reference evidence="1" key="1">
    <citation type="submission" date="2019-04" db="EMBL/GenBank/DDBJ databases">
        <title>Microbes associate with the intestines of laboratory mice.</title>
        <authorList>
            <person name="Navarre W."/>
            <person name="Wong E."/>
            <person name="Huang K."/>
            <person name="Tropini C."/>
            <person name="Ng K."/>
            <person name="Yu B."/>
        </authorList>
    </citation>
    <scope>NUCLEOTIDE SEQUENCE</scope>
    <source>
        <strain evidence="1">NM09_H32</strain>
    </source>
</reference>